<evidence type="ECO:0000256" key="2">
    <source>
        <dbReference type="ARBA" id="ARBA00023015"/>
    </source>
</evidence>
<proteinExistence type="predicted"/>
<dbReference type="OrthoDB" id="1926799at2759"/>
<keyword evidence="5" id="KW-0539">Nucleus</keyword>
<evidence type="ECO:0000256" key="4">
    <source>
        <dbReference type="ARBA" id="ARBA00023163"/>
    </source>
</evidence>
<dbReference type="InterPro" id="IPR001471">
    <property type="entry name" value="AP2/ERF_dom"/>
</dbReference>
<dbReference type="SMART" id="SM00380">
    <property type="entry name" value="AP2"/>
    <property type="match status" value="1"/>
</dbReference>
<evidence type="ECO:0000256" key="1">
    <source>
        <dbReference type="ARBA" id="ARBA00004123"/>
    </source>
</evidence>
<accession>A0A4Y7JHR1</accession>
<keyword evidence="9" id="KW-1185">Reference proteome</keyword>
<keyword evidence="2" id="KW-0805">Transcription regulation</keyword>
<evidence type="ECO:0000313" key="8">
    <source>
        <dbReference type="EMBL" id="RZC60654.1"/>
    </source>
</evidence>
<reference evidence="8 9" key="1">
    <citation type="journal article" date="2018" name="Science">
        <title>The opium poppy genome and morphinan production.</title>
        <authorList>
            <person name="Guo L."/>
            <person name="Winzer T."/>
            <person name="Yang X."/>
            <person name="Li Y."/>
            <person name="Ning Z."/>
            <person name="He Z."/>
            <person name="Teodor R."/>
            <person name="Lu Y."/>
            <person name="Bowser T.A."/>
            <person name="Graham I.A."/>
            <person name="Ye K."/>
        </authorList>
    </citation>
    <scope>NUCLEOTIDE SEQUENCE [LARGE SCALE GENOMIC DNA]</scope>
    <source>
        <strain evidence="9">cv. HN1</strain>
        <tissue evidence="8">Leaves</tissue>
    </source>
</reference>
<sequence length="329" mass="36164">MVMRNEVFPFLKPEVLLNMNNTIQKFKLITTTHESQQQQQPLSSFYYHYHDGDDTNIDSVLFGNTHHQFSTSSSASQFYNSCFPNSYTANANPCKALDPLPHNADANQSLLLDGIAAVVGKDILFGNPKDTANTGNIKINNSTGGSSINAVDGKQDCNLLGVSNTGSTIQKPSYRGVRKRPWGRWSAEIRDRIGKCRHWLGTFDTAEEAARAYDSAARRLRGSKAKTNFSIPSTYIPIPVPSPSPSSSSTSTSSSSYSSFSSLDKEKTYKKMMSSGGRNSNHNRARITRTCSVVTSAAHLFSNQQPKPNKLMKLGGGLSLIQNTNQYQM</sequence>
<dbReference type="PANTHER" id="PTHR31677">
    <property type="entry name" value="AP2 DOMAIN CLASS TRANSCRIPTION FACTOR"/>
    <property type="match status" value="1"/>
</dbReference>
<dbReference type="InterPro" id="IPR016177">
    <property type="entry name" value="DNA-bd_dom_sf"/>
</dbReference>
<comment type="subcellular location">
    <subcellularLocation>
        <location evidence="1">Nucleus</location>
    </subcellularLocation>
</comment>
<dbReference type="PROSITE" id="PS51032">
    <property type="entry name" value="AP2_ERF"/>
    <property type="match status" value="1"/>
</dbReference>
<evidence type="ECO:0000313" key="9">
    <source>
        <dbReference type="Proteomes" id="UP000316621"/>
    </source>
</evidence>
<dbReference type="Proteomes" id="UP000316621">
    <property type="component" value="Chromosome 5"/>
</dbReference>
<feature type="compositionally biased region" description="Low complexity" evidence="6">
    <location>
        <begin position="245"/>
        <end position="260"/>
    </location>
</feature>
<evidence type="ECO:0000259" key="7">
    <source>
        <dbReference type="PROSITE" id="PS51032"/>
    </source>
</evidence>
<dbReference type="EMBL" id="CM010719">
    <property type="protein sequence ID" value="RZC60654.1"/>
    <property type="molecule type" value="Genomic_DNA"/>
</dbReference>
<keyword evidence="3" id="KW-0238">DNA-binding</keyword>
<protein>
    <recommendedName>
        <fullName evidence="7">AP2/ERF domain-containing protein</fullName>
    </recommendedName>
</protein>
<evidence type="ECO:0000256" key="6">
    <source>
        <dbReference type="SAM" id="MobiDB-lite"/>
    </source>
</evidence>
<dbReference type="AlphaFoldDB" id="A0A4Y7JHR1"/>
<dbReference type="Pfam" id="PF00847">
    <property type="entry name" value="AP2"/>
    <property type="match status" value="1"/>
</dbReference>
<dbReference type="Gene3D" id="3.30.730.10">
    <property type="entry name" value="AP2/ERF domain"/>
    <property type="match status" value="1"/>
</dbReference>
<dbReference type="InterPro" id="IPR036955">
    <property type="entry name" value="AP2/ERF_dom_sf"/>
</dbReference>
<feature type="domain" description="AP2/ERF" evidence="7">
    <location>
        <begin position="173"/>
        <end position="230"/>
    </location>
</feature>
<evidence type="ECO:0000256" key="5">
    <source>
        <dbReference type="ARBA" id="ARBA00023242"/>
    </source>
</evidence>
<evidence type="ECO:0000256" key="3">
    <source>
        <dbReference type="ARBA" id="ARBA00023125"/>
    </source>
</evidence>
<name>A0A4Y7JHR1_PAPSO</name>
<keyword evidence="4" id="KW-0804">Transcription</keyword>
<dbReference type="FunFam" id="3.30.730.10:FF:000001">
    <property type="entry name" value="Ethylene-responsive transcription factor 2"/>
    <property type="match status" value="1"/>
</dbReference>
<dbReference type="Gramene" id="RZC60654">
    <property type="protein sequence ID" value="RZC60654"/>
    <property type="gene ID" value="C5167_022406"/>
</dbReference>
<gene>
    <name evidence="8" type="ORF">C5167_022406</name>
</gene>
<dbReference type="GO" id="GO:0003677">
    <property type="term" value="F:DNA binding"/>
    <property type="evidence" value="ECO:0007669"/>
    <property type="project" value="UniProtKB-KW"/>
</dbReference>
<dbReference type="SUPFAM" id="SSF54171">
    <property type="entry name" value="DNA-binding domain"/>
    <property type="match status" value="1"/>
</dbReference>
<dbReference type="CDD" id="cd00018">
    <property type="entry name" value="AP2"/>
    <property type="match status" value="1"/>
</dbReference>
<dbReference type="GO" id="GO:0003700">
    <property type="term" value="F:DNA-binding transcription factor activity"/>
    <property type="evidence" value="ECO:0007669"/>
    <property type="project" value="InterPro"/>
</dbReference>
<dbReference type="GO" id="GO:0005634">
    <property type="term" value="C:nucleus"/>
    <property type="evidence" value="ECO:0007669"/>
    <property type="project" value="UniProtKB-SubCell"/>
</dbReference>
<organism evidence="8 9">
    <name type="scientific">Papaver somniferum</name>
    <name type="common">Opium poppy</name>
    <dbReference type="NCBI Taxonomy" id="3469"/>
    <lineage>
        <taxon>Eukaryota</taxon>
        <taxon>Viridiplantae</taxon>
        <taxon>Streptophyta</taxon>
        <taxon>Embryophyta</taxon>
        <taxon>Tracheophyta</taxon>
        <taxon>Spermatophyta</taxon>
        <taxon>Magnoliopsida</taxon>
        <taxon>Ranunculales</taxon>
        <taxon>Papaveraceae</taxon>
        <taxon>Papaveroideae</taxon>
        <taxon>Papaver</taxon>
    </lineage>
</organism>
<dbReference type="PRINTS" id="PR00367">
    <property type="entry name" value="ETHRSPELEMNT"/>
</dbReference>
<feature type="region of interest" description="Disordered" evidence="6">
    <location>
        <begin position="231"/>
        <end position="260"/>
    </location>
</feature>
<dbReference type="PANTHER" id="PTHR31677:SF75">
    <property type="entry name" value="ETHYLENE-RESPONSIVE TRANSCRIPTION FACTOR ERF084"/>
    <property type="match status" value="1"/>
</dbReference>